<dbReference type="PROSITE" id="PS00086">
    <property type="entry name" value="CYTOCHROME_P450"/>
    <property type="match status" value="1"/>
</dbReference>
<dbReference type="InterPro" id="IPR036396">
    <property type="entry name" value="Cyt_P450_sf"/>
</dbReference>
<dbReference type="EMBL" id="OZ034817">
    <property type="protein sequence ID" value="CAL1384719.1"/>
    <property type="molecule type" value="Genomic_DNA"/>
</dbReference>
<evidence type="ECO:0000256" key="9">
    <source>
        <dbReference type="RuleBase" id="RU000461"/>
    </source>
</evidence>
<evidence type="ECO:0000256" key="2">
    <source>
        <dbReference type="ARBA" id="ARBA00010617"/>
    </source>
</evidence>
<dbReference type="InterPro" id="IPR001128">
    <property type="entry name" value="Cyt_P450"/>
</dbReference>
<keyword evidence="10" id="KW-1133">Transmembrane helix</keyword>
<feature type="binding site" description="axial binding residue" evidence="8">
    <location>
        <position position="447"/>
    </location>
    <ligand>
        <name>heme</name>
        <dbReference type="ChEBI" id="CHEBI:30413"/>
    </ligand>
    <ligandPart>
        <name>Fe</name>
        <dbReference type="ChEBI" id="CHEBI:18248"/>
    </ligandPart>
</feature>
<keyword evidence="5 9" id="KW-0560">Oxidoreductase</keyword>
<keyword evidence="4 8" id="KW-0479">Metal-binding</keyword>
<evidence type="ECO:0000313" key="12">
    <source>
        <dbReference type="Proteomes" id="UP001497516"/>
    </source>
</evidence>
<dbReference type="CDD" id="cd11072">
    <property type="entry name" value="CYP71-like"/>
    <property type="match status" value="1"/>
</dbReference>
<dbReference type="PRINTS" id="PR00385">
    <property type="entry name" value="P450"/>
</dbReference>
<dbReference type="SUPFAM" id="SSF48264">
    <property type="entry name" value="Cytochrome P450"/>
    <property type="match status" value="1"/>
</dbReference>
<dbReference type="InterPro" id="IPR017972">
    <property type="entry name" value="Cyt_P450_CS"/>
</dbReference>
<accession>A0AAV2EG37</accession>
<evidence type="ECO:0000256" key="3">
    <source>
        <dbReference type="ARBA" id="ARBA00022617"/>
    </source>
</evidence>
<keyword evidence="10" id="KW-0472">Membrane</keyword>
<evidence type="ECO:0000313" key="11">
    <source>
        <dbReference type="EMBL" id="CAL1384719.1"/>
    </source>
</evidence>
<reference evidence="11 12" key="1">
    <citation type="submission" date="2024-04" db="EMBL/GenBank/DDBJ databases">
        <authorList>
            <person name="Fracassetti M."/>
        </authorList>
    </citation>
    <scope>NUCLEOTIDE SEQUENCE [LARGE SCALE GENOMIC DNA]</scope>
</reference>
<dbReference type="Gene3D" id="1.10.630.10">
    <property type="entry name" value="Cytochrome P450"/>
    <property type="match status" value="1"/>
</dbReference>
<dbReference type="PRINTS" id="PR00463">
    <property type="entry name" value="EP450I"/>
</dbReference>
<dbReference type="AlphaFoldDB" id="A0AAV2EG37"/>
<dbReference type="PANTHER" id="PTHR47955">
    <property type="entry name" value="CYTOCHROME P450 FAMILY 71 PROTEIN"/>
    <property type="match status" value="1"/>
</dbReference>
<evidence type="ECO:0000256" key="4">
    <source>
        <dbReference type="ARBA" id="ARBA00022723"/>
    </source>
</evidence>
<keyword evidence="7 9" id="KW-0503">Monooxygenase</keyword>
<evidence type="ECO:0000256" key="8">
    <source>
        <dbReference type="PIRSR" id="PIRSR602401-1"/>
    </source>
</evidence>
<feature type="transmembrane region" description="Helical" evidence="10">
    <location>
        <begin position="6"/>
        <end position="24"/>
    </location>
</feature>
<protein>
    <recommendedName>
        <fullName evidence="13">Cytochrome P450</fullName>
    </recommendedName>
</protein>
<organism evidence="11 12">
    <name type="scientific">Linum trigynum</name>
    <dbReference type="NCBI Taxonomy" id="586398"/>
    <lineage>
        <taxon>Eukaryota</taxon>
        <taxon>Viridiplantae</taxon>
        <taxon>Streptophyta</taxon>
        <taxon>Embryophyta</taxon>
        <taxon>Tracheophyta</taxon>
        <taxon>Spermatophyta</taxon>
        <taxon>Magnoliopsida</taxon>
        <taxon>eudicotyledons</taxon>
        <taxon>Gunneridae</taxon>
        <taxon>Pentapetalae</taxon>
        <taxon>rosids</taxon>
        <taxon>fabids</taxon>
        <taxon>Malpighiales</taxon>
        <taxon>Linaceae</taxon>
        <taxon>Linum</taxon>
    </lineage>
</organism>
<proteinExistence type="inferred from homology"/>
<keyword evidence="12" id="KW-1185">Reference proteome</keyword>
<dbReference type="Proteomes" id="UP001497516">
    <property type="component" value="Chromosome 4"/>
</dbReference>
<gene>
    <name evidence="11" type="ORF">LTRI10_LOCUS25903</name>
</gene>
<evidence type="ECO:0000256" key="6">
    <source>
        <dbReference type="ARBA" id="ARBA00023004"/>
    </source>
</evidence>
<keyword evidence="6 8" id="KW-0408">Iron</keyword>
<dbReference type="GO" id="GO:0016705">
    <property type="term" value="F:oxidoreductase activity, acting on paired donors, with incorporation or reduction of molecular oxygen"/>
    <property type="evidence" value="ECO:0007669"/>
    <property type="project" value="InterPro"/>
</dbReference>
<sequence>MESSSQFQAPAILGYLLLLVFFLLKMRRNPPKPTFAAAAPPHPPKLPIIGNLHQLAGSSLPHRRFPDLSNQYGAVLGLQLGQIPFVVISSAESAEQILKTHDVVFANRPFSLAAQILTYDFTDIIFSPYGAYWRQLRKICALELLNPSRVQSFGSIRSEEISNSMGRVSVSAGQEFNFSEMVFSLTAGIVSRVAFGKKYRGHDEFVPVMEEMARISGAFSLADLFPSVKLLQVMSGMRSQLLRLRNEADRMMGGIISDHRERQSTADRGSDEVDDLVDVLLKLQAGGGLEVPLSDDNIKAVILDVFIAGSDTSAIIMDWAMSEMIKNPRILQQAQSEVRRVFKLKGDVDVTQLHELYYLQSVIKETLRLHPPGPLLIPRECGEDCEIDGFQVMAKEKVIVNIWAIARDPKYWTDPDEFRPERFINNPIDFKGSNFEFLPFGSGRRICPGIAFSMANIELSLAKFLYHFDWKLPSDVKIENLDMTELYGFAVRKKHNLTLIPIPYTQALGSSFSS</sequence>
<evidence type="ECO:0000256" key="10">
    <source>
        <dbReference type="SAM" id="Phobius"/>
    </source>
</evidence>
<evidence type="ECO:0000256" key="1">
    <source>
        <dbReference type="ARBA" id="ARBA00001971"/>
    </source>
</evidence>
<evidence type="ECO:0000256" key="5">
    <source>
        <dbReference type="ARBA" id="ARBA00023002"/>
    </source>
</evidence>
<dbReference type="FunFam" id="1.10.630.10:FF:000043">
    <property type="entry name" value="Cytochrome P450 99A2"/>
    <property type="match status" value="1"/>
</dbReference>
<dbReference type="InterPro" id="IPR002401">
    <property type="entry name" value="Cyt_P450_E_grp-I"/>
</dbReference>
<keyword evidence="10" id="KW-0812">Transmembrane</keyword>
<dbReference type="GO" id="GO:0004497">
    <property type="term" value="F:monooxygenase activity"/>
    <property type="evidence" value="ECO:0007669"/>
    <property type="project" value="UniProtKB-KW"/>
</dbReference>
<dbReference type="Pfam" id="PF00067">
    <property type="entry name" value="p450"/>
    <property type="match status" value="1"/>
</dbReference>
<evidence type="ECO:0000256" key="7">
    <source>
        <dbReference type="ARBA" id="ARBA00023033"/>
    </source>
</evidence>
<dbReference type="GO" id="GO:0020037">
    <property type="term" value="F:heme binding"/>
    <property type="evidence" value="ECO:0007669"/>
    <property type="project" value="InterPro"/>
</dbReference>
<evidence type="ECO:0008006" key="13">
    <source>
        <dbReference type="Google" id="ProtNLM"/>
    </source>
</evidence>
<dbReference type="PANTHER" id="PTHR47955:SF8">
    <property type="entry name" value="CYTOCHROME P450 71D11-LIKE"/>
    <property type="match status" value="1"/>
</dbReference>
<comment type="similarity">
    <text evidence="2 9">Belongs to the cytochrome P450 family.</text>
</comment>
<dbReference type="GO" id="GO:0005506">
    <property type="term" value="F:iron ion binding"/>
    <property type="evidence" value="ECO:0007669"/>
    <property type="project" value="InterPro"/>
</dbReference>
<keyword evidence="3 8" id="KW-0349">Heme</keyword>
<name>A0AAV2EG37_9ROSI</name>
<comment type="cofactor">
    <cofactor evidence="1 8">
        <name>heme</name>
        <dbReference type="ChEBI" id="CHEBI:30413"/>
    </cofactor>
</comment>